<reference evidence="5 6" key="1">
    <citation type="submission" date="2017-06" db="EMBL/GenBank/DDBJ databases">
        <title>Genome sequence of Bacillus sonorensis strain SRCM101395.</title>
        <authorList>
            <person name="Cho S.H."/>
        </authorList>
    </citation>
    <scope>NUCLEOTIDE SEQUENCE [LARGE SCALE GENOMIC DNA]</scope>
    <source>
        <strain evidence="5 6">SRCM101395</strain>
    </source>
</reference>
<keyword evidence="2" id="KW-0285">Flavoprotein</keyword>
<keyword evidence="6" id="KW-1185">Reference proteome</keyword>
<dbReference type="Gene3D" id="2.30.110.10">
    <property type="entry name" value="Electron Transport, Fmn-binding Protein, Chain A"/>
    <property type="match status" value="1"/>
</dbReference>
<dbReference type="InterPro" id="IPR002563">
    <property type="entry name" value="Flavin_Rdtase-like_dom"/>
</dbReference>
<feature type="domain" description="Flavin reductase like" evidence="4">
    <location>
        <begin position="15"/>
        <end position="189"/>
    </location>
</feature>
<evidence type="ECO:0000256" key="2">
    <source>
        <dbReference type="ARBA" id="ARBA00022630"/>
    </source>
</evidence>
<evidence type="ECO:0000313" key="6">
    <source>
        <dbReference type="Proteomes" id="UP000196877"/>
    </source>
</evidence>
<accession>A0ABM6LD96</accession>
<sequence length="199" mass="22223">MNQQIKEIHPSILYYGTPVILLSTQNEDGSTNLSPLSSSWALGDCIVIGAATEGKAFENMRRQQQCVINLPDPSLWNHVEKLAAYTGKNPVPAAKKQLGFTYNKEKFAASGLTPARSQSVKPDRIAECPIQIEAEVKHIRIPDDSPFFAVIETKAVHVHVHESIMKGTNHIDPQKWSPLIYNFRHYFGLGKELGKTFRA</sequence>
<evidence type="ECO:0000256" key="3">
    <source>
        <dbReference type="ARBA" id="ARBA00038054"/>
    </source>
</evidence>
<evidence type="ECO:0000259" key="4">
    <source>
        <dbReference type="Pfam" id="PF01613"/>
    </source>
</evidence>
<dbReference type="SUPFAM" id="SSF50475">
    <property type="entry name" value="FMN-binding split barrel"/>
    <property type="match status" value="1"/>
</dbReference>
<evidence type="ECO:0000313" key="5">
    <source>
        <dbReference type="EMBL" id="ASB87241.1"/>
    </source>
</evidence>
<name>A0ABM6LD96_9BACI</name>
<protein>
    <recommendedName>
        <fullName evidence="4">Flavin reductase like domain-containing protein</fullName>
    </recommendedName>
</protein>
<organism evidence="5 6">
    <name type="scientific">Bacillus sonorensis</name>
    <dbReference type="NCBI Taxonomy" id="119858"/>
    <lineage>
        <taxon>Bacteria</taxon>
        <taxon>Bacillati</taxon>
        <taxon>Bacillota</taxon>
        <taxon>Bacilli</taxon>
        <taxon>Bacillales</taxon>
        <taxon>Bacillaceae</taxon>
        <taxon>Bacillus</taxon>
    </lineage>
</organism>
<proteinExistence type="inferred from homology"/>
<dbReference type="EMBL" id="CP021920">
    <property type="protein sequence ID" value="ASB87241.1"/>
    <property type="molecule type" value="Genomic_DNA"/>
</dbReference>
<dbReference type="InterPro" id="IPR012349">
    <property type="entry name" value="Split_barrel_FMN-bd"/>
</dbReference>
<evidence type="ECO:0000256" key="1">
    <source>
        <dbReference type="ARBA" id="ARBA00001917"/>
    </source>
</evidence>
<dbReference type="PANTHER" id="PTHR43567">
    <property type="entry name" value="FLAVOREDOXIN-RELATED-RELATED"/>
    <property type="match status" value="1"/>
</dbReference>
<gene>
    <name evidence="5" type="ORF">S101395_00686</name>
</gene>
<comment type="similarity">
    <text evidence="3">Belongs to the flavoredoxin family.</text>
</comment>
<dbReference type="Proteomes" id="UP000196877">
    <property type="component" value="Chromosome"/>
</dbReference>
<comment type="cofactor">
    <cofactor evidence="1">
        <name>FMN</name>
        <dbReference type="ChEBI" id="CHEBI:58210"/>
    </cofactor>
</comment>
<dbReference type="Pfam" id="PF01613">
    <property type="entry name" value="Flavin_Reduct"/>
    <property type="match status" value="1"/>
</dbReference>
<dbReference type="PANTHER" id="PTHR43567:SF1">
    <property type="entry name" value="FLAVOREDOXIN"/>
    <property type="match status" value="1"/>
</dbReference>
<dbReference type="InterPro" id="IPR052174">
    <property type="entry name" value="Flavoredoxin"/>
</dbReference>
<dbReference type="GeneID" id="92855279"/>
<dbReference type="RefSeq" id="WP_006639192.1">
    <property type="nucleotide sequence ID" value="NZ_BORD01000001.1"/>
</dbReference>